<gene>
    <name evidence="8" type="primary">GSTK1</name>
</gene>
<evidence type="ECO:0000256" key="4">
    <source>
        <dbReference type="ARBA" id="ARBA00047960"/>
    </source>
</evidence>
<reference evidence="8" key="1">
    <citation type="submission" date="2009-03" db="EMBL/GenBank/DDBJ databases">
        <title>Caligus clemensi ESTs and full-length cDNAs.</title>
        <authorList>
            <person name="Yasuike M."/>
            <person name="von Schalburg K."/>
            <person name="Cooper G."/>
            <person name="Leong J."/>
            <person name="Jones S.R.M."/>
            <person name="Koop B.F."/>
        </authorList>
    </citation>
    <scope>NUCLEOTIDE SEQUENCE</scope>
    <source>
        <tissue evidence="8">Whole</tissue>
    </source>
</reference>
<name>C1C375_CALCM</name>
<dbReference type="PANTHER" id="PTHR42943:SF2">
    <property type="entry name" value="GLUTATHIONE S-TRANSFERASE KAPPA 1"/>
    <property type="match status" value="1"/>
</dbReference>
<dbReference type="EMBL" id="BT081304">
    <property type="protein sequence ID" value="ACO15728.1"/>
    <property type="molecule type" value="mRNA"/>
</dbReference>
<evidence type="ECO:0000256" key="2">
    <source>
        <dbReference type="ARBA" id="ARBA00012452"/>
    </source>
</evidence>
<dbReference type="EC" id="2.5.1.18" evidence="2"/>
<evidence type="ECO:0000256" key="1">
    <source>
        <dbReference type="ARBA" id="ARBA00006494"/>
    </source>
</evidence>
<evidence type="ECO:0000313" key="8">
    <source>
        <dbReference type="EMBL" id="ACO15728.1"/>
    </source>
</evidence>
<dbReference type="Gene3D" id="3.40.30.10">
    <property type="entry name" value="Glutaredoxin"/>
    <property type="match status" value="1"/>
</dbReference>
<dbReference type="InterPro" id="IPR036249">
    <property type="entry name" value="Thioredoxin-like_sf"/>
</dbReference>
<dbReference type="SUPFAM" id="SSF52833">
    <property type="entry name" value="Thioredoxin-like"/>
    <property type="match status" value="1"/>
</dbReference>
<evidence type="ECO:0000256" key="3">
    <source>
        <dbReference type="ARBA" id="ARBA00022679"/>
    </source>
</evidence>
<evidence type="ECO:0000256" key="6">
    <source>
        <dbReference type="ARBA" id="ARBA00083519"/>
    </source>
</evidence>
<keyword evidence="3 8" id="KW-0808">Transferase</keyword>
<dbReference type="FunFam" id="3.40.30.10:FF:000096">
    <property type="entry name" value="Glutathione S-transferase kappa"/>
    <property type="match status" value="1"/>
</dbReference>
<sequence length="296" mass="34029">MMSGVLTCMRRNFLFPLHGRALSQSSPDPPPGKLYQHPTKVSFYYDTLCPYSWLAYEILLRYRPIWALELTLHPVSLRQIHEGNGGPSLLSKLRNSFHYSEYYFSDIQRKGKMIKVPIQIPESPFYLFGAAGSDNQQQFLLALSQKYPELLEEGSRQFWYRTWGEDMDANKLQSLLIMARRIGLTQEEAVDLLESLDSHKETLAAKSMEAIQEGAFDLPFIRINPQKKDSECFVGADCFELLAHRLQKTWKGPIPDPEDFESIQEAPSPDLFVSLEVFDKIQEEVQKVNETALNSK</sequence>
<dbReference type="PANTHER" id="PTHR42943">
    <property type="entry name" value="GLUTATHIONE S-TRANSFERASE KAPPA"/>
    <property type="match status" value="1"/>
</dbReference>
<dbReference type="GO" id="GO:0004364">
    <property type="term" value="F:glutathione transferase activity"/>
    <property type="evidence" value="ECO:0007669"/>
    <property type="project" value="UniProtKB-EC"/>
</dbReference>
<dbReference type="GO" id="GO:0005777">
    <property type="term" value="C:peroxisome"/>
    <property type="evidence" value="ECO:0007669"/>
    <property type="project" value="TreeGrafter"/>
</dbReference>
<comment type="catalytic activity">
    <reaction evidence="4">
        <text>RX + glutathione = an S-substituted glutathione + a halide anion + H(+)</text>
        <dbReference type="Rhea" id="RHEA:16437"/>
        <dbReference type="ChEBI" id="CHEBI:15378"/>
        <dbReference type="ChEBI" id="CHEBI:16042"/>
        <dbReference type="ChEBI" id="CHEBI:17792"/>
        <dbReference type="ChEBI" id="CHEBI:57925"/>
        <dbReference type="ChEBI" id="CHEBI:90779"/>
        <dbReference type="EC" id="2.5.1.18"/>
    </reaction>
</comment>
<comment type="similarity">
    <text evidence="1">Belongs to the GST superfamily. Kappa family.</text>
</comment>
<proteinExistence type="evidence at transcript level"/>
<feature type="domain" description="DSBA-like thioredoxin" evidence="7">
    <location>
        <begin position="41"/>
        <end position="247"/>
    </location>
</feature>
<dbReference type="InterPro" id="IPR051924">
    <property type="entry name" value="GST_Kappa/NadH"/>
</dbReference>
<dbReference type="AlphaFoldDB" id="C1C375"/>
<evidence type="ECO:0000256" key="5">
    <source>
        <dbReference type="ARBA" id="ARBA00073833"/>
    </source>
</evidence>
<accession>C1C375</accession>
<dbReference type="GO" id="GO:0006749">
    <property type="term" value="P:glutathione metabolic process"/>
    <property type="evidence" value="ECO:0007669"/>
    <property type="project" value="TreeGrafter"/>
</dbReference>
<dbReference type="GO" id="GO:0005739">
    <property type="term" value="C:mitochondrion"/>
    <property type="evidence" value="ECO:0007669"/>
    <property type="project" value="TreeGrafter"/>
</dbReference>
<dbReference type="InterPro" id="IPR001853">
    <property type="entry name" value="DSBA-like_thioredoxin_dom"/>
</dbReference>
<evidence type="ECO:0000259" key="7">
    <source>
        <dbReference type="Pfam" id="PF01323"/>
    </source>
</evidence>
<dbReference type="GO" id="GO:0004602">
    <property type="term" value="F:glutathione peroxidase activity"/>
    <property type="evidence" value="ECO:0007669"/>
    <property type="project" value="TreeGrafter"/>
</dbReference>
<protein>
    <recommendedName>
        <fullName evidence="5">Glutathione S-transferase kappa 1</fullName>
        <ecNumber evidence="2">2.5.1.18</ecNumber>
    </recommendedName>
    <alternativeName>
        <fullName evidence="6">GST class-kappa</fullName>
    </alternativeName>
</protein>
<organism evidence="8">
    <name type="scientific">Caligus clemensi</name>
    <name type="common">Sea louse</name>
    <dbReference type="NCBI Taxonomy" id="344056"/>
    <lineage>
        <taxon>Eukaryota</taxon>
        <taxon>Metazoa</taxon>
        <taxon>Ecdysozoa</taxon>
        <taxon>Arthropoda</taxon>
        <taxon>Crustacea</taxon>
        <taxon>Multicrustacea</taxon>
        <taxon>Hexanauplia</taxon>
        <taxon>Copepoda</taxon>
        <taxon>Siphonostomatoida</taxon>
        <taxon>Caligidae</taxon>
        <taxon>Caligus</taxon>
    </lineage>
</organism>
<dbReference type="Pfam" id="PF01323">
    <property type="entry name" value="DSBA"/>
    <property type="match status" value="1"/>
</dbReference>